<proteinExistence type="predicted"/>
<gene>
    <name evidence="1" type="ORF">BGC33_10840</name>
</gene>
<accession>A0A1J5UF34</accession>
<organism evidence="1 2">
    <name type="scientific">Bathymodiolus thermophilus thioautotrophic gill symbiont</name>
    <dbReference type="NCBI Taxonomy" id="2360"/>
    <lineage>
        <taxon>Bacteria</taxon>
        <taxon>Pseudomonadati</taxon>
        <taxon>Pseudomonadota</taxon>
        <taxon>Gammaproteobacteria</taxon>
        <taxon>sulfur-oxidizing symbionts</taxon>
    </lineage>
</organism>
<evidence type="ECO:0000313" key="1">
    <source>
        <dbReference type="EMBL" id="OIR24517.1"/>
    </source>
</evidence>
<evidence type="ECO:0000313" key="2">
    <source>
        <dbReference type="Proteomes" id="UP000182798"/>
    </source>
</evidence>
<name>A0A1J5UF34_9GAMM</name>
<dbReference type="EMBL" id="MIQH01000619">
    <property type="protein sequence ID" value="OIR24517.1"/>
    <property type="molecule type" value="Genomic_DNA"/>
</dbReference>
<sequence>MGLKNYQVGEKWILDDYSYLCKGLNYKKNRACANKKYFLQKNILIQKNMLLSVFKKNLVEFFSPTTVELL</sequence>
<reference evidence="2" key="1">
    <citation type="submission" date="2016-09" db="EMBL/GenBank/DDBJ databases">
        <title>Genome Sequence of Bathymodiolus thermophilus sulfur-oxidizing gill endosymbiont.</title>
        <authorList>
            <person name="Ponnudurai R."/>
            <person name="Kleiner M."/>
            <person name="Sayavedra L."/>
            <person name="Thuermer A."/>
            <person name="Felbeck H."/>
            <person name="Schlueter R."/>
            <person name="Schweder T."/>
            <person name="Markert S."/>
        </authorList>
    </citation>
    <scope>NUCLEOTIDE SEQUENCE [LARGE SCALE GENOMIC DNA]</scope>
    <source>
        <strain evidence="2">BAT/CrabSpa'14</strain>
    </source>
</reference>
<protein>
    <submittedName>
        <fullName evidence="1">Uncharacterized protein</fullName>
    </submittedName>
</protein>
<comment type="caution">
    <text evidence="1">The sequence shown here is derived from an EMBL/GenBank/DDBJ whole genome shotgun (WGS) entry which is preliminary data.</text>
</comment>
<dbReference type="AlphaFoldDB" id="A0A1J5UF34"/>
<dbReference type="Proteomes" id="UP000182798">
    <property type="component" value="Unassembled WGS sequence"/>
</dbReference>